<feature type="binding site" evidence="13">
    <location>
        <position position="144"/>
    </location>
    <ligand>
        <name>ATP</name>
        <dbReference type="ChEBI" id="CHEBI:30616"/>
    </ligand>
</feature>
<dbReference type="AlphaFoldDB" id="A0A2R7Y8X4"/>
<keyword evidence="6 12" id="KW-0808">Transferase</keyword>
<dbReference type="PROSITE" id="PS51163">
    <property type="entry name" value="YRDC"/>
    <property type="match status" value="1"/>
</dbReference>
<dbReference type="InterPro" id="IPR006070">
    <property type="entry name" value="Sua5-like_dom"/>
</dbReference>
<comment type="similarity">
    <text evidence="2 12">Belongs to the SUA5 family.</text>
</comment>
<feature type="binding site" evidence="13">
    <location>
        <position position="196"/>
    </location>
    <ligand>
        <name>ATP</name>
        <dbReference type="ChEBI" id="CHEBI:30616"/>
    </ligand>
</feature>
<dbReference type="FunFam" id="3.90.870.10:FF:000008">
    <property type="entry name" value="Threonylcarbamoyl-AMP synthase"/>
    <property type="match status" value="1"/>
</dbReference>
<dbReference type="FunFam" id="3.40.50.11030:FF:000001">
    <property type="entry name" value="Threonylcarbamoyl-AMP synthase"/>
    <property type="match status" value="1"/>
</dbReference>
<evidence type="ECO:0000256" key="10">
    <source>
        <dbReference type="ARBA" id="ARBA00022840"/>
    </source>
</evidence>
<dbReference type="EC" id="2.7.7.87" evidence="3 12"/>
<comment type="caution">
    <text evidence="15">The sequence shown here is derived from an EMBL/GenBank/DDBJ whole genome shotgun (WGS) entry which is preliminary data.</text>
</comment>
<keyword evidence="9 12" id="KW-0547">Nucleotide-binding</keyword>
<dbReference type="GO" id="GO:0000049">
    <property type="term" value="F:tRNA binding"/>
    <property type="evidence" value="ECO:0007669"/>
    <property type="project" value="TreeGrafter"/>
</dbReference>
<evidence type="ECO:0000256" key="8">
    <source>
        <dbReference type="ARBA" id="ARBA00022695"/>
    </source>
</evidence>
<evidence type="ECO:0000256" key="5">
    <source>
        <dbReference type="ARBA" id="ARBA00022490"/>
    </source>
</evidence>
<sequence>MTKILKVDPINPEPEVLSEAVATLASGGLVAFPTETVYGLGADVFNSDAVSKVFKVKGRPADNPLIVHVDSLQMLDEVVEEVPDNVLHVLKRAWPGPLTVILRKKPTVPNVVTAGLPAVAVRCPAHPVALALIKGLGRPVAAPSANLSGKPSPTTAEHVINDLYGKVDVIIDGGDTFFGVESTVINVLTDPPTLLRPGPIGLEELTKLFGKDINVPQHIRGFSEAEVALSPGMKYRHYAPEKPLVLIELSDYGDLSKLVNEVLTVVNELTSSGFKVAVIGSDETLSYYTDAVKLSLGSRKNLYEVAKNLFKVLRNVDRLDVDVAVVEGFEEKGIGLAIMNRLRKAATRKLIKTY</sequence>
<protein>
    <recommendedName>
        <fullName evidence="4 12">Threonylcarbamoyl-AMP synthase</fullName>
        <shortName evidence="12">TC-AMP synthase</shortName>
        <ecNumber evidence="3 12">2.7.7.87</ecNumber>
    </recommendedName>
    <alternativeName>
        <fullName evidence="12">L-threonylcarbamoyladenylate synthase</fullName>
    </alternativeName>
</protein>
<evidence type="ECO:0000256" key="3">
    <source>
        <dbReference type="ARBA" id="ARBA00012584"/>
    </source>
</evidence>
<dbReference type="Gene3D" id="3.90.870.10">
    <property type="entry name" value="DHBP synthase"/>
    <property type="match status" value="1"/>
</dbReference>
<reference evidence="15 16" key="1">
    <citation type="journal article" date="2018" name="Syst. Appl. Microbiol.">
        <title>A new symbiotic nanoarchaeote (Candidatus Nanoclepta minutus) and its host (Zestosphaera tikiterensis gen. nov., sp. nov.) from a New Zealand hot spring.</title>
        <authorList>
            <person name="St John E."/>
            <person name="Liu Y."/>
            <person name="Podar M."/>
            <person name="Stott M.B."/>
            <person name="Meneghin J."/>
            <person name="Chen Z."/>
            <person name="Lagutin K."/>
            <person name="Mitchell K."/>
            <person name="Reysenbach A.L."/>
        </authorList>
    </citation>
    <scope>NUCLEOTIDE SEQUENCE [LARGE SCALE GENOMIC DNA]</scope>
    <source>
        <strain evidence="15">NZ3</strain>
    </source>
</reference>
<keyword evidence="10 12" id="KW-0067">ATP-binding</keyword>
<dbReference type="InterPro" id="IPR038385">
    <property type="entry name" value="Sua5/YwlC_C"/>
</dbReference>
<feature type="binding site" evidence="13">
    <location>
        <position position="142"/>
    </location>
    <ligand>
        <name>L-threonine</name>
        <dbReference type="ChEBI" id="CHEBI:57926"/>
    </ligand>
</feature>
<dbReference type="PANTHER" id="PTHR17490:SF16">
    <property type="entry name" value="THREONYLCARBAMOYL-AMP SYNTHASE"/>
    <property type="match status" value="1"/>
</dbReference>
<evidence type="ECO:0000256" key="6">
    <source>
        <dbReference type="ARBA" id="ARBA00022679"/>
    </source>
</evidence>
<dbReference type="GO" id="GO:0005524">
    <property type="term" value="F:ATP binding"/>
    <property type="evidence" value="ECO:0007669"/>
    <property type="project" value="UniProtKB-UniRule"/>
</dbReference>
<feature type="binding site" evidence="13">
    <location>
        <position position="68"/>
    </location>
    <ligand>
        <name>L-threonine</name>
        <dbReference type="ChEBI" id="CHEBI:57926"/>
    </ligand>
</feature>
<dbReference type="Gene3D" id="3.40.50.11030">
    <property type="entry name" value="Threonylcarbamoyl-AMP synthase, C-terminal domain"/>
    <property type="match status" value="1"/>
</dbReference>
<evidence type="ECO:0000256" key="2">
    <source>
        <dbReference type="ARBA" id="ARBA00007663"/>
    </source>
</evidence>
<evidence type="ECO:0000313" key="15">
    <source>
        <dbReference type="EMBL" id="PUA33975.1"/>
    </source>
</evidence>
<dbReference type="PANTHER" id="PTHR17490">
    <property type="entry name" value="SUA5"/>
    <property type="match status" value="1"/>
</dbReference>
<feature type="binding site" evidence="13">
    <location>
        <position position="182"/>
    </location>
    <ligand>
        <name>L-threonine</name>
        <dbReference type="ChEBI" id="CHEBI:57926"/>
    </ligand>
</feature>
<dbReference type="GO" id="GO:0005737">
    <property type="term" value="C:cytoplasm"/>
    <property type="evidence" value="ECO:0007669"/>
    <property type="project" value="UniProtKB-SubCell"/>
</dbReference>
<dbReference type="GO" id="GO:0061710">
    <property type="term" value="F:L-threonylcarbamoyladenylate synthase"/>
    <property type="evidence" value="ECO:0007669"/>
    <property type="project" value="UniProtKB-EC"/>
</dbReference>
<gene>
    <name evidence="15" type="ORF">B7O98_00750</name>
</gene>
<evidence type="ECO:0000256" key="4">
    <source>
        <dbReference type="ARBA" id="ARBA00015492"/>
    </source>
</evidence>
<organism evidence="15 16">
    <name type="scientific">Zestosphaera tikiterensis</name>
    <dbReference type="NCBI Taxonomy" id="1973259"/>
    <lineage>
        <taxon>Archaea</taxon>
        <taxon>Thermoproteota</taxon>
        <taxon>Thermoprotei</taxon>
        <taxon>Desulfurococcales</taxon>
        <taxon>Desulfurococcaceae</taxon>
        <taxon>Zestosphaera</taxon>
    </lineage>
</organism>
<feature type="domain" description="YrdC-like" evidence="14">
    <location>
        <begin position="14"/>
        <end position="200"/>
    </location>
</feature>
<evidence type="ECO:0000256" key="13">
    <source>
        <dbReference type="PIRSR" id="PIRSR004930-1"/>
    </source>
</evidence>
<evidence type="ECO:0000313" key="16">
    <source>
        <dbReference type="Proteomes" id="UP000244093"/>
    </source>
</evidence>
<dbReference type="InterPro" id="IPR017945">
    <property type="entry name" value="DHBP_synth_RibB-like_a/b_dom"/>
</dbReference>
<dbReference type="GO" id="GO:0006450">
    <property type="term" value="P:regulation of translational fidelity"/>
    <property type="evidence" value="ECO:0007669"/>
    <property type="project" value="TreeGrafter"/>
</dbReference>
<feature type="binding site" evidence="13">
    <location>
        <position position="122"/>
    </location>
    <ligand>
        <name>L-threonine</name>
        <dbReference type="ChEBI" id="CHEBI:57926"/>
    </ligand>
</feature>
<feature type="binding site" evidence="13">
    <location>
        <position position="63"/>
    </location>
    <ligand>
        <name>ATP</name>
        <dbReference type="ChEBI" id="CHEBI:30616"/>
    </ligand>
</feature>
<dbReference type="NCBIfam" id="TIGR00057">
    <property type="entry name" value="L-threonylcarbamoyladenylate synthase"/>
    <property type="match status" value="1"/>
</dbReference>
<evidence type="ECO:0000256" key="1">
    <source>
        <dbReference type="ARBA" id="ARBA00004496"/>
    </source>
</evidence>
<dbReference type="Pfam" id="PF01300">
    <property type="entry name" value="Sua5_yciO_yrdC"/>
    <property type="match status" value="1"/>
</dbReference>
<evidence type="ECO:0000256" key="9">
    <source>
        <dbReference type="ARBA" id="ARBA00022741"/>
    </source>
</evidence>
<feature type="binding site" evidence="13">
    <location>
        <position position="59"/>
    </location>
    <ligand>
        <name>ATP</name>
        <dbReference type="ChEBI" id="CHEBI:30616"/>
    </ligand>
</feature>
<dbReference type="PIRSF" id="PIRSF004930">
    <property type="entry name" value="Tln_factor_SUA5"/>
    <property type="match status" value="1"/>
</dbReference>
<dbReference type="InterPro" id="IPR050156">
    <property type="entry name" value="TC-AMP_synthase_SUA5"/>
</dbReference>
<feature type="binding site" evidence="13">
    <location>
        <position position="238"/>
    </location>
    <ligand>
        <name>ATP</name>
        <dbReference type="ChEBI" id="CHEBI:30616"/>
    </ligand>
</feature>
<keyword evidence="8 12" id="KW-0548">Nucleotidyltransferase</keyword>
<dbReference type="GO" id="GO:0003725">
    <property type="term" value="F:double-stranded RNA binding"/>
    <property type="evidence" value="ECO:0007669"/>
    <property type="project" value="UniProtKB-UniRule"/>
</dbReference>
<evidence type="ECO:0000256" key="12">
    <source>
        <dbReference type="PIRNR" id="PIRNR004930"/>
    </source>
</evidence>
<dbReference type="Pfam" id="PF03481">
    <property type="entry name" value="Sua5_C"/>
    <property type="match status" value="1"/>
</dbReference>
<accession>A0A2R7Y8X4</accession>
<feature type="binding site" evidence="13">
    <location>
        <position position="36"/>
    </location>
    <ligand>
        <name>L-threonine</name>
        <dbReference type="ChEBI" id="CHEBI:57926"/>
    </ligand>
</feature>
<dbReference type="Proteomes" id="UP000244093">
    <property type="component" value="Unassembled WGS sequence"/>
</dbReference>
<dbReference type="InterPro" id="IPR005145">
    <property type="entry name" value="Sua5_C"/>
</dbReference>
<evidence type="ECO:0000256" key="7">
    <source>
        <dbReference type="ARBA" id="ARBA00022694"/>
    </source>
</evidence>
<keyword evidence="7 12" id="KW-0819">tRNA processing</keyword>
<dbReference type="InterPro" id="IPR010923">
    <property type="entry name" value="T(6)A37_SUA5"/>
</dbReference>
<keyword evidence="5 12" id="KW-0963">Cytoplasm</keyword>
<comment type="subcellular location">
    <subcellularLocation>
        <location evidence="1 12">Cytoplasm</location>
    </subcellularLocation>
</comment>
<comment type="catalytic activity">
    <reaction evidence="11 12">
        <text>L-threonine + hydrogencarbonate + ATP = L-threonylcarbamoyladenylate + diphosphate + H2O</text>
        <dbReference type="Rhea" id="RHEA:36407"/>
        <dbReference type="ChEBI" id="CHEBI:15377"/>
        <dbReference type="ChEBI" id="CHEBI:17544"/>
        <dbReference type="ChEBI" id="CHEBI:30616"/>
        <dbReference type="ChEBI" id="CHEBI:33019"/>
        <dbReference type="ChEBI" id="CHEBI:57926"/>
        <dbReference type="ChEBI" id="CHEBI:73682"/>
        <dbReference type="EC" id="2.7.7.87"/>
    </reaction>
</comment>
<evidence type="ECO:0000256" key="11">
    <source>
        <dbReference type="ARBA" id="ARBA00048366"/>
    </source>
</evidence>
<proteinExistence type="inferred from homology"/>
<evidence type="ECO:0000259" key="14">
    <source>
        <dbReference type="PROSITE" id="PS51163"/>
    </source>
</evidence>
<dbReference type="GO" id="GO:0008033">
    <property type="term" value="P:tRNA processing"/>
    <property type="evidence" value="ECO:0007669"/>
    <property type="project" value="UniProtKB-KW"/>
</dbReference>
<feature type="binding site" evidence="13">
    <location>
        <position position="152"/>
    </location>
    <ligand>
        <name>ATP</name>
        <dbReference type="ChEBI" id="CHEBI:30616"/>
    </ligand>
</feature>
<comment type="function">
    <text evidence="12">Required for the formation of a threonylcarbamoyl group on adenosine at position 37 (t(6)A37) in tRNAs that read codons beginning with adenine.</text>
</comment>
<dbReference type="SUPFAM" id="SSF55821">
    <property type="entry name" value="YrdC/RibB"/>
    <property type="match status" value="1"/>
</dbReference>
<name>A0A2R7Y8X4_9CREN</name>
<dbReference type="EMBL" id="NBVN01000001">
    <property type="protein sequence ID" value="PUA33975.1"/>
    <property type="molecule type" value="Genomic_DNA"/>
</dbReference>